<accession>G8TSK0</accession>
<evidence type="ECO:0000313" key="1">
    <source>
        <dbReference type="EMBL" id="AEW06692.1"/>
    </source>
</evidence>
<dbReference type="KEGG" id="sap:Sulac_3246"/>
<dbReference type="Proteomes" id="UP000005439">
    <property type="component" value="Chromosome"/>
</dbReference>
<reference evidence="1 2" key="2">
    <citation type="journal article" date="2012" name="Stand. Genomic Sci.">
        <title>Complete genome sequence of the moderately thermophilic mineral-sulfide-oxidizing firmicute Sulfobacillus acidophilus type strain (NAL(T)).</title>
        <authorList>
            <person name="Anderson I."/>
            <person name="Chertkov O."/>
            <person name="Chen A."/>
            <person name="Saunders E."/>
            <person name="Lapidus A."/>
            <person name="Nolan M."/>
            <person name="Lucas S."/>
            <person name="Hammon N."/>
            <person name="Deshpande S."/>
            <person name="Cheng J.F."/>
            <person name="Han C."/>
            <person name="Tapia R."/>
            <person name="Goodwin L.A."/>
            <person name="Pitluck S."/>
            <person name="Liolios K."/>
            <person name="Pagani I."/>
            <person name="Ivanova N."/>
            <person name="Mikhailova N."/>
            <person name="Pati A."/>
            <person name="Palaniappan K."/>
            <person name="Land M."/>
            <person name="Pan C."/>
            <person name="Rohde M."/>
            <person name="Pukall R."/>
            <person name="Goker M."/>
            <person name="Detter J.C."/>
            <person name="Woyke T."/>
            <person name="Bristow J."/>
            <person name="Eisen J.A."/>
            <person name="Markowitz V."/>
            <person name="Hugenholtz P."/>
            <person name="Kyrpides N.C."/>
            <person name="Klenk H.P."/>
            <person name="Mavromatis K."/>
        </authorList>
    </citation>
    <scope>NUCLEOTIDE SEQUENCE [LARGE SCALE GENOMIC DNA]</scope>
    <source>
        <strain evidence="2">ATCC 700253 / DSM 10332 / NAL</strain>
    </source>
</reference>
<sequence>MGFEQVTRREDWINRPPGAAAGAGRLFSSRGTVGDPLWWFWDTADRQWAATEWARRLSTWDIDRGPRMVIGLSNQGIAEGCAAGGEALGMVSAQVPEHDLIEAISRIEPSIVVTTPLSAFRLDLAGWLRRITTLVLTGDVTGRGRLVTRLKQRNPGLHVYEVYTLTEYPGPLAWLCSHGYWHWDVPELSVWGQSLVHPGLAGPGEWATVILDDAHHRSYRLQRYDTEDVVRVGPVVCPCQTESPWITEPVTGRRRWLAVLGGHVRGPADLAWLLYGTEGLGDRFRVTIQARDEGGPDELGLDVTVLPGYEADEVRDRLRYTVRHYWGVAADVRVMTPRDLLPSLQMQFIDARIRPPRVEYFLDDPNEP</sequence>
<gene>
    <name evidence="1" type="ordered locus">Sulac_3246</name>
</gene>
<reference evidence="2" key="1">
    <citation type="submission" date="2011-12" db="EMBL/GenBank/DDBJ databases">
        <title>The complete genome of chromosome of Sulfobacillus acidophilus DSM 10332.</title>
        <authorList>
            <person name="Lucas S."/>
            <person name="Han J."/>
            <person name="Lapidus A."/>
            <person name="Bruce D."/>
            <person name="Goodwin L."/>
            <person name="Pitluck S."/>
            <person name="Peters L."/>
            <person name="Kyrpides N."/>
            <person name="Mavromatis K."/>
            <person name="Ivanova N."/>
            <person name="Mikhailova N."/>
            <person name="Chertkov O."/>
            <person name="Saunders E."/>
            <person name="Detter J.C."/>
            <person name="Tapia R."/>
            <person name="Han C."/>
            <person name="Land M."/>
            <person name="Hauser L."/>
            <person name="Markowitz V."/>
            <person name="Cheng J.-F."/>
            <person name="Hugenholtz P."/>
            <person name="Woyke T."/>
            <person name="Wu D."/>
            <person name="Pukall R."/>
            <person name="Gehrich-Schroeter G."/>
            <person name="Schneider S."/>
            <person name="Klenk H.-P."/>
            <person name="Eisen J.A."/>
        </authorList>
    </citation>
    <scope>NUCLEOTIDE SEQUENCE [LARGE SCALE GENOMIC DNA]</scope>
    <source>
        <strain evidence="2">ATCC 700253 / DSM 10332 / NAL</strain>
    </source>
</reference>
<dbReference type="InterPro" id="IPR042099">
    <property type="entry name" value="ANL_N_sf"/>
</dbReference>
<dbReference type="PATRIC" id="fig|679936.5.peg.3355"/>
<evidence type="ECO:0008006" key="3">
    <source>
        <dbReference type="Google" id="ProtNLM"/>
    </source>
</evidence>
<keyword evidence="2" id="KW-1185">Reference proteome</keyword>
<protein>
    <recommendedName>
        <fullName evidence="3">AMP-dependent synthetase/ligase domain-containing protein</fullName>
    </recommendedName>
</protein>
<dbReference type="HOGENOM" id="CLU_752111_0_0_9"/>
<dbReference type="Gene3D" id="3.40.50.12780">
    <property type="entry name" value="N-terminal domain of ligase-like"/>
    <property type="match status" value="1"/>
</dbReference>
<proteinExistence type="predicted"/>
<evidence type="ECO:0000313" key="2">
    <source>
        <dbReference type="Proteomes" id="UP000005439"/>
    </source>
</evidence>
<name>G8TSK0_SULAD</name>
<dbReference type="STRING" id="679936.Sulac_3246"/>
<organism evidence="1 2">
    <name type="scientific">Sulfobacillus acidophilus (strain ATCC 700253 / DSM 10332 / NAL)</name>
    <dbReference type="NCBI Taxonomy" id="679936"/>
    <lineage>
        <taxon>Bacteria</taxon>
        <taxon>Bacillati</taxon>
        <taxon>Bacillota</taxon>
        <taxon>Clostridia</taxon>
        <taxon>Eubacteriales</taxon>
        <taxon>Clostridiales Family XVII. Incertae Sedis</taxon>
        <taxon>Sulfobacillus</taxon>
    </lineage>
</organism>
<dbReference type="SUPFAM" id="SSF56801">
    <property type="entry name" value="Acetyl-CoA synthetase-like"/>
    <property type="match status" value="1"/>
</dbReference>
<dbReference type="AlphaFoldDB" id="G8TSK0"/>
<dbReference type="EMBL" id="CP003179">
    <property type="protein sequence ID" value="AEW06692.1"/>
    <property type="molecule type" value="Genomic_DNA"/>
</dbReference>